<dbReference type="PANTHER" id="PTHR39069">
    <property type="entry name" value="ECDYSONE-INDUCIBLE GENE E1, ISOFORM A"/>
    <property type="match status" value="1"/>
</dbReference>
<name>A0AAV7HQB7_COTGL</name>
<sequence>MLGETCISPFDCYKVNFVTCSENKTCECAENFVADGNSKCLFLVNDGCMNDDDCLGDLSCIDSQCKCQVNFQLTVDNQCKKNIFEHFCQSDKDCDEVRHAKCSSINKCVCRPRNTLVNSTICMPMIGAFCWKDEPCATDNSACINSTCQCKPGFKYFSKNDVCSNEYLGMSCKDHQDCSSLRYTECSSFHKCVCLSTTKKVNATTCLSRLNNYCEHNEDCADPHSFCIANRCQCRSNYISINDFKCELITLGDKCKGDSDCRDPSSELCSADEICVCKPHHVTVNESVCQPVLNGICFSSEDCQVKNSKCHFSYCQCKSGFVPFSQNLCLIEVLLDSCGPDEGCESSGKKQCSKSGKCICTNKSFTQNPSIKFDCTPLIGGFCNDSSECEIGNSKSYIGKPCESNSDCEKIESGECSNDKRCTCNENSIMLDEFSCGPILSGACSDYMECLPENLRCVHNICRCKPGFFASSSFNCSLAVTKLGMACESKAGCKNLYNSDCIGGQCVCQSNTLAVYQTACLSLINGSCRSHEDCLDANSVCIFNRCECKLQYVPVSSSQCILENSAVNCRNNADCSDQMRRECSTNNKCVCKSNSIALGAYRWLLGDAYESSFDCHNVVFTMRTKENKCKCQSHFIAVNNSKCISPLNEFCLNDSDCLTDNSTCNNSQCKCKFDFRPTLSNKCEPKKLLKFCRKNEDCADIIHEKCSIDNECVCRPNNVAVNGSACLPAMNSFCWNNEPCAVENSDCIDSECKCRLGFKNIHDKLCIKTLAPVTPSFSIKRYNAPEFKRHPTFNKIPTQILPAAHK</sequence>
<dbReference type="AlphaFoldDB" id="A0AAV7HQB7"/>
<organism evidence="2 3">
    <name type="scientific">Cotesia glomerata</name>
    <name type="common">Lepidopteran parasitic wasp</name>
    <name type="synonym">Apanteles glomeratus</name>
    <dbReference type="NCBI Taxonomy" id="32391"/>
    <lineage>
        <taxon>Eukaryota</taxon>
        <taxon>Metazoa</taxon>
        <taxon>Ecdysozoa</taxon>
        <taxon>Arthropoda</taxon>
        <taxon>Hexapoda</taxon>
        <taxon>Insecta</taxon>
        <taxon>Pterygota</taxon>
        <taxon>Neoptera</taxon>
        <taxon>Endopterygota</taxon>
        <taxon>Hymenoptera</taxon>
        <taxon>Apocrita</taxon>
        <taxon>Ichneumonoidea</taxon>
        <taxon>Braconidae</taxon>
        <taxon>Microgastrinae</taxon>
        <taxon>Cotesia</taxon>
    </lineage>
</organism>
<proteinExistence type="predicted"/>
<dbReference type="InterPro" id="IPR000742">
    <property type="entry name" value="EGF"/>
</dbReference>
<accession>A0AAV7HQB7</accession>
<feature type="domain" description="EGF-like" evidence="1">
    <location>
        <begin position="296"/>
        <end position="330"/>
    </location>
</feature>
<dbReference type="PANTHER" id="PTHR39069:SF8">
    <property type="entry name" value="FI17111P1"/>
    <property type="match status" value="1"/>
</dbReference>
<dbReference type="SMART" id="SM00181">
    <property type="entry name" value="EGF"/>
    <property type="match status" value="8"/>
</dbReference>
<feature type="domain" description="EGF-like" evidence="1">
    <location>
        <begin position="135"/>
        <end position="164"/>
    </location>
</feature>
<feature type="domain" description="EGF-like" evidence="1">
    <location>
        <begin position="725"/>
        <end position="767"/>
    </location>
</feature>
<feature type="domain" description="EGF-like" evidence="1">
    <location>
        <begin position="443"/>
        <end position="477"/>
    </location>
</feature>
<feature type="domain" description="EGF-like" evidence="1">
    <location>
        <begin position="527"/>
        <end position="561"/>
    </location>
</feature>
<feature type="domain" description="EGF-like" evidence="1">
    <location>
        <begin position="205"/>
        <end position="247"/>
    </location>
</feature>
<keyword evidence="3" id="KW-1185">Reference proteome</keyword>
<feature type="domain" description="EGF-like" evidence="1">
    <location>
        <begin position="642"/>
        <end position="684"/>
    </location>
</feature>
<dbReference type="Proteomes" id="UP000826195">
    <property type="component" value="Unassembled WGS sequence"/>
</dbReference>
<dbReference type="EMBL" id="JAHXZJ010002237">
    <property type="protein sequence ID" value="KAH0546298.1"/>
    <property type="molecule type" value="Genomic_DNA"/>
</dbReference>
<feature type="domain" description="EGF-like" evidence="1">
    <location>
        <begin position="39"/>
        <end position="80"/>
    </location>
</feature>
<evidence type="ECO:0000313" key="2">
    <source>
        <dbReference type="EMBL" id="KAH0546298.1"/>
    </source>
</evidence>
<evidence type="ECO:0000313" key="3">
    <source>
        <dbReference type="Proteomes" id="UP000826195"/>
    </source>
</evidence>
<reference evidence="2 3" key="1">
    <citation type="journal article" date="2021" name="J. Hered.">
        <title>A chromosome-level genome assembly of the parasitoid wasp, Cotesia glomerata (Hymenoptera: Braconidae).</title>
        <authorList>
            <person name="Pinto B.J."/>
            <person name="Weis J.J."/>
            <person name="Gamble T."/>
            <person name="Ode P.J."/>
            <person name="Paul R."/>
            <person name="Zaspel J.M."/>
        </authorList>
    </citation>
    <scope>NUCLEOTIDE SEQUENCE [LARGE SCALE GENOMIC DNA]</scope>
    <source>
        <strain evidence="2">CgM1</strain>
    </source>
</reference>
<comment type="caution">
    <text evidence="2">The sequence shown here is derived from an EMBL/GenBank/DDBJ whole genome shotgun (WGS) entry which is preliminary data.</text>
</comment>
<protein>
    <recommendedName>
        <fullName evidence="1">EGF-like domain-containing protein</fullName>
    </recommendedName>
</protein>
<evidence type="ECO:0000259" key="1">
    <source>
        <dbReference type="SMART" id="SM00181"/>
    </source>
</evidence>
<gene>
    <name evidence="2" type="ORF">KQX54_008048</name>
</gene>